<dbReference type="RefSeq" id="WP_066408205.1">
    <property type="nucleotide sequence ID" value="NZ_FKBS01000007.1"/>
</dbReference>
<keyword evidence="1" id="KW-1133">Transmembrane helix</keyword>
<keyword evidence="1" id="KW-0472">Membrane</keyword>
<feature type="transmembrane region" description="Helical" evidence="1">
    <location>
        <begin position="20"/>
        <end position="38"/>
    </location>
</feature>
<proteinExistence type="predicted"/>
<organism evidence="2 3">
    <name type="scientific">Bordetella ansorpii</name>
    <dbReference type="NCBI Taxonomy" id="288768"/>
    <lineage>
        <taxon>Bacteria</taxon>
        <taxon>Pseudomonadati</taxon>
        <taxon>Pseudomonadota</taxon>
        <taxon>Betaproteobacteria</taxon>
        <taxon>Burkholderiales</taxon>
        <taxon>Alcaligenaceae</taxon>
        <taxon>Bordetella</taxon>
    </lineage>
</organism>
<reference evidence="2 3" key="1">
    <citation type="submission" date="2016-03" db="EMBL/GenBank/DDBJ databases">
        <authorList>
            <consortium name="Pathogen Informatics"/>
        </authorList>
    </citation>
    <scope>NUCLEOTIDE SEQUENCE [LARGE SCALE GENOMIC DNA]</scope>
    <source>
        <strain evidence="2 3">NCTC13364</strain>
    </source>
</reference>
<protein>
    <recommendedName>
        <fullName evidence="4">Transmembrane protein</fullName>
    </recommendedName>
</protein>
<dbReference type="EMBL" id="FKBS01000007">
    <property type="protein sequence ID" value="SAH95539.1"/>
    <property type="molecule type" value="Genomic_DNA"/>
</dbReference>
<evidence type="ECO:0000256" key="1">
    <source>
        <dbReference type="SAM" id="Phobius"/>
    </source>
</evidence>
<sequence>MNNALDSLWDLVGEPTHLLALTWMIAACPATALLAPAAWVRGLLLWVLAAPVLAWAAFPSAWFDTHDEAAVMGGLLVAVFIGSYVLPSLLILACRLKRASGVPMT</sequence>
<dbReference type="AlphaFoldDB" id="A0A157LGZ6"/>
<accession>A0A157LGZ6</accession>
<keyword evidence="1" id="KW-0812">Transmembrane</keyword>
<feature type="transmembrane region" description="Helical" evidence="1">
    <location>
        <begin position="43"/>
        <end position="63"/>
    </location>
</feature>
<evidence type="ECO:0008006" key="4">
    <source>
        <dbReference type="Google" id="ProtNLM"/>
    </source>
</evidence>
<gene>
    <name evidence="2" type="ORF">SAMEA1982600_00724</name>
</gene>
<name>A0A157LGZ6_9BORD</name>
<evidence type="ECO:0000313" key="3">
    <source>
        <dbReference type="Proteomes" id="UP000077037"/>
    </source>
</evidence>
<feature type="transmembrane region" description="Helical" evidence="1">
    <location>
        <begin position="69"/>
        <end position="94"/>
    </location>
</feature>
<dbReference type="Proteomes" id="UP000077037">
    <property type="component" value="Unassembled WGS sequence"/>
</dbReference>
<evidence type="ECO:0000313" key="2">
    <source>
        <dbReference type="EMBL" id="SAH95539.1"/>
    </source>
</evidence>